<accession>O67467</accession>
<comment type="function">
    <text evidence="2">Involved in the cellular defense against the biological effects of O6-methylguanine (O6-MeG) and O4-methylthymine (O4-MeT) in DNA. Repairs the methylated nucleobase in DNA by stoichiometrically transferring the methyl group to a cysteine residue in the enzyme. This is a suicide reaction: the enzyme is irreversibly inactivated.</text>
</comment>
<feature type="domain" description="Methylated-DNA-[protein]-cysteine S-methyltransferase DNA binding" evidence="11">
    <location>
        <begin position="125"/>
        <end position="198"/>
    </location>
</feature>
<dbReference type="AlphaFoldDB" id="O67467"/>
<dbReference type="GO" id="GO:0003908">
    <property type="term" value="F:methylated-DNA-[protein]-cysteine S-methyltransferase activity"/>
    <property type="evidence" value="ECO:0007669"/>
    <property type="project" value="UniProtKB-EC"/>
</dbReference>
<keyword evidence="8" id="KW-0227">DNA damage</keyword>
<evidence type="ECO:0000256" key="7">
    <source>
        <dbReference type="ARBA" id="ARBA00022679"/>
    </source>
</evidence>
<comment type="catalytic activity">
    <reaction evidence="10">
        <text>a 6-O-methyl-2'-deoxyguanosine in DNA + L-cysteinyl-[protein] = S-methyl-L-cysteinyl-[protein] + a 2'-deoxyguanosine in DNA</text>
        <dbReference type="Rhea" id="RHEA:24000"/>
        <dbReference type="Rhea" id="RHEA-COMP:10131"/>
        <dbReference type="Rhea" id="RHEA-COMP:10132"/>
        <dbReference type="Rhea" id="RHEA-COMP:11367"/>
        <dbReference type="Rhea" id="RHEA-COMP:11368"/>
        <dbReference type="ChEBI" id="CHEBI:29950"/>
        <dbReference type="ChEBI" id="CHEBI:82612"/>
        <dbReference type="ChEBI" id="CHEBI:85445"/>
        <dbReference type="ChEBI" id="CHEBI:85448"/>
        <dbReference type="EC" id="2.1.1.63"/>
    </reaction>
</comment>
<dbReference type="HOGENOM" id="CLU_1358125_0_0_0"/>
<evidence type="ECO:0000313" key="12">
    <source>
        <dbReference type="EMBL" id="AAC07432.1"/>
    </source>
</evidence>
<evidence type="ECO:0000259" key="11">
    <source>
        <dbReference type="Pfam" id="PF01035"/>
    </source>
</evidence>
<dbReference type="Proteomes" id="UP000000798">
    <property type="component" value="Chromosome"/>
</dbReference>
<dbReference type="STRING" id="224324.aq_1495"/>
<comment type="catalytic activity">
    <reaction evidence="1">
        <text>a 4-O-methyl-thymidine in DNA + L-cysteinyl-[protein] = a thymidine in DNA + S-methyl-L-cysteinyl-[protein]</text>
        <dbReference type="Rhea" id="RHEA:53428"/>
        <dbReference type="Rhea" id="RHEA-COMP:10131"/>
        <dbReference type="Rhea" id="RHEA-COMP:10132"/>
        <dbReference type="Rhea" id="RHEA-COMP:13555"/>
        <dbReference type="Rhea" id="RHEA-COMP:13556"/>
        <dbReference type="ChEBI" id="CHEBI:29950"/>
        <dbReference type="ChEBI" id="CHEBI:82612"/>
        <dbReference type="ChEBI" id="CHEBI:137386"/>
        <dbReference type="ChEBI" id="CHEBI:137387"/>
        <dbReference type="EC" id="2.1.1.63"/>
    </reaction>
</comment>
<dbReference type="Pfam" id="PF01035">
    <property type="entry name" value="DNA_binding_1"/>
    <property type="match status" value="1"/>
</dbReference>
<dbReference type="GO" id="GO:0006281">
    <property type="term" value="P:DNA repair"/>
    <property type="evidence" value="ECO:0007669"/>
    <property type="project" value="UniProtKB-KW"/>
</dbReference>
<evidence type="ECO:0000313" key="13">
    <source>
        <dbReference type="Proteomes" id="UP000000798"/>
    </source>
</evidence>
<dbReference type="InterPro" id="IPR014048">
    <property type="entry name" value="MethylDNA_cys_MeTrfase_DNA-bd"/>
</dbReference>
<keyword evidence="13" id="KW-1185">Reference proteome</keyword>
<dbReference type="BRENDA" id="2.1.1.63">
    <property type="organism ID" value="396"/>
</dbReference>
<dbReference type="Gene3D" id="1.10.10.10">
    <property type="entry name" value="Winged helix-like DNA-binding domain superfamily/Winged helix DNA-binding domain"/>
    <property type="match status" value="1"/>
</dbReference>
<dbReference type="FunFam" id="1.10.10.10:FF:000787">
    <property type="entry name" value="Methylated-DNA--protein-cysteine methyltransferase"/>
    <property type="match status" value="1"/>
</dbReference>
<organism evidence="12 13">
    <name type="scientific">Aquifex aeolicus (strain VF5)</name>
    <dbReference type="NCBI Taxonomy" id="224324"/>
    <lineage>
        <taxon>Bacteria</taxon>
        <taxon>Pseudomonadati</taxon>
        <taxon>Aquificota</taxon>
        <taxon>Aquificia</taxon>
        <taxon>Aquificales</taxon>
        <taxon>Aquificaceae</taxon>
        <taxon>Aquifex</taxon>
    </lineage>
</organism>
<dbReference type="EnsemblBacteria" id="AAC07432">
    <property type="protein sequence ID" value="AAC07432"/>
    <property type="gene ID" value="aq_1495"/>
</dbReference>
<evidence type="ECO:0000256" key="2">
    <source>
        <dbReference type="ARBA" id="ARBA00003317"/>
    </source>
</evidence>
<dbReference type="InParanoid" id="O67467"/>
<dbReference type="eggNOG" id="COG0350">
    <property type="taxonomic scope" value="Bacteria"/>
</dbReference>
<evidence type="ECO:0000256" key="5">
    <source>
        <dbReference type="ARBA" id="ARBA00015377"/>
    </source>
</evidence>
<dbReference type="PIR" id="A70430">
    <property type="entry name" value="A70430"/>
</dbReference>
<dbReference type="PANTHER" id="PTHR46460:SF1">
    <property type="entry name" value="METHYLATED-DNA--PROTEIN-CYSTEINE METHYLTRANSFERASE"/>
    <property type="match status" value="1"/>
</dbReference>
<evidence type="ECO:0000256" key="3">
    <source>
        <dbReference type="ARBA" id="ARBA00008711"/>
    </source>
</evidence>
<dbReference type="GO" id="GO:0032259">
    <property type="term" value="P:methylation"/>
    <property type="evidence" value="ECO:0007669"/>
    <property type="project" value="UniProtKB-KW"/>
</dbReference>
<gene>
    <name evidence="12" type="primary">ogt</name>
    <name evidence="12" type="ordered locus">aq_1495</name>
</gene>
<evidence type="ECO:0000256" key="4">
    <source>
        <dbReference type="ARBA" id="ARBA00011918"/>
    </source>
</evidence>
<evidence type="ECO:0000256" key="10">
    <source>
        <dbReference type="ARBA" id="ARBA00049348"/>
    </source>
</evidence>
<dbReference type="PATRIC" id="fig|224324.8.peg.1165"/>
<dbReference type="NCBIfam" id="TIGR00589">
    <property type="entry name" value="ogt"/>
    <property type="match status" value="1"/>
</dbReference>
<dbReference type="InterPro" id="IPR036217">
    <property type="entry name" value="MethylDNA_cys_MeTrfase_DNAb"/>
</dbReference>
<dbReference type="PANTHER" id="PTHR46460">
    <property type="entry name" value="METHYLATED-DNA--PROTEIN-CYSTEINE METHYLTRANSFERASE"/>
    <property type="match status" value="1"/>
</dbReference>
<evidence type="ECO:0000256" key="9">
    <source>
        <dbReference type="ARBA" id="ARBA00023204"/>
    </source>
</evidence>
<keyword evidence="9" id="KW-0234">DNA repair</keyword>
<protein>
    <recommendedName>
        <fullName evidence="5">Methylated-DNA--protein-cysteine methyltransferase</fullName>
        <ecNumber evidence="4">2.1.1.63</ecNumber>
    </recommendedName>
</protein>
<name>O67467_AQUAE</name>
<evidence type="ECO:0000256" key="6">
    <source>
        <dbReference type="ARBA" id="ARBA00022603"/>
    </source>
</evidence>
<keyword evidence="7" id="KW-0808">Transferase</keyword>
<comment type="similarity">
    <text evidence="3">Belongs to the MGMT family.</text>
</comment>
<dbReference type="InterPro" id="IPR001497">
    <property type="entry name" value="MethylDNA_cys_MeTrfase_AS"/>
</dbReference>
<evidence type="ECO:0000256" key="1">
    <source>
        <dbReference type="ARBA" id="ARBA00001286"/>
    </source>
</evidence>
<keyword evidence="6" id="KW-0489">Methyltransferase</keyword>
<dbReference type="SUPFAM" id="SSF46767">
    <property type="entry name" value="Methylated DNA-protein cysteine methyltransferase, C-terminal domain"/>
    <property type="match status" value="1"/>
</dbReference>
<dbReference type="EC" id="2.1.1.63" evidence="4"/>
<dbReference type="EMBL" id="AE000657">
    <property type="protein sequence ID" value="AAC07432.1"/>
    <property type="molecule type" value="Genomic_DNA"/>
</dbReference>
<sequence length="201" mass="22997">MSTERRREVISGTSAQIALIILRKITIRGAELQDLPEERYVKSVYSLKSQTKKTVIPITVLKTALTPSLSLEIFFDKGKISKISILKKKEQKIIPEFLLYFLKEGDPLINLEYLDLKRINPKCIKVYLKLKEVASFGKIITYGELARLTDLHPRFVGYCMKINPFPVIIPCHRVISKRDLGGFNQGIEIKSELLKHEGLIL</sequence>
<dbReference type="CDD" id="cd06445">
    <property type="entry name" value="ATase"/>
    <property type="match status" value="1"/>
</dbReference>
<dbReference type="OrthoDB" id="9789813at2"/>
<dbReference type="InterPro" id="IPR036388">
    <property type="entry name" value="WH-like_DNA-bd_sf"/>
</dbReference>
<dbReference type="KEGG" id="aae:aq_1495"/>
<reference evidence="12 13" key="1">
    <citation type="journal article" date="1998" name="Nature">
        <title>The complete genome of the hyperthermophilic bacterium Aquifex aeolicus.</title>
        <authorList>
            <person name="Deckert G."/>
            <person name="Warren P.V."/>
            <person name="Gaasterland T."/>
            <person name="Young W.G."/>
            <person name="Lenox A.L."/>
            <person name="Graham D.E."/>
            <person name="Overbeek R."/>
            <person name="Snead M.A."/>
            <person name="Keller M."/>
            <person name="Aujay M."/>
            <person name="Huber R."/>
            <person name="Feldman R.A."/>
            <person name="Short J.M."/>
            <person name="Olson G.J."/>
            <person name="Swanson R.V."/>
        </authorList>
    </citation>
    <scope>NUCLEOTIDE SEQUENCE [LARGE SCALE GENOMIC DNA]</scope>
    <source>
        <strain evidence="12 13">VF5</strain>
    </source>
</reference>
<evidence type="ECO:0000256" key="8">
    <source>
        <dbReference type="ARBA" id="ARBA00022763"/>
    </source>
</evidence>
<proteinExistence type="inferred from homology"/>
<dbReference type="PROSITE" id="PS00374">
    <property type="entry name" value="MGMT"/>
    <property type="match status" value="1"/>
</dbReference>